<dbReference type="InterPro" id="IPR050339">
    <property type="entry name" value="CC_SR_Kinase"/>
</dbReference>
<sequence length="306" mass="34667">MPLYPYSLPDLLNQAWMSPSTFNLSAQSGDSRWAPVLDNHSFSSFVHSFARQLAEAMSYLHQEHVAHRDIKPANILFDNRGLLKLIDLGVAWEEGMKETPSFHQTGQQVRTTCAQISEVGTGAFRAPELLFAPQHGYDAYKADVWSWGTVMASFFTSLNEVEAEEYLGRSNFTSWERELFPERPSEASLEHWRPRTYERSTLFDSSRGDIALACDVFKVLGLPSDVACWPEAAFFQPPLAQFPFVHQPAKESMFERLPNWHALTKEESAPAKRMSVFVKKWLPRILSLSASQRPTAAELYAAFSSP</sequence>
<reference evidence="7" key="1">
    <citation type="submission" date="2023-03" db="EMBL/GenBank/DDBJ databases">
        <title>Mating type loci evolution in Malassezia.</title>
        <authorList>
            <person name="Coelho M.A."/>
        </authorList>
    </citation>
    <scope>NUCLEOTIDE SEQUENCE</scope>
    <source>
        <strain evidence="7">CBS 12830</strain>
    </source>
</reference>
<dbReference type="GO" id="GO:0005524">
    <property type="term" value="F:ATP binding"/>
    <property type="evidence" value="ECO:0007669"/>
    <property type="project" value="UniProtKB-KW"/>
</dbReference>
<dbReference type="GO" id="GO:0005634">
    <property type="term" value="C:nucleus"/>
    <property type="evidence" value="ECO:0007669"/>
    <property type="project" value="TreeGrafter"/>
</dbReference>
<organism evidence="7 8">
    <name type="scientific">Malassezia equina</name>
    <dbReference type="NCBI Taxonomy" id="1381935"/>
    <lineage>
        <taxon>Eukaryota</taxon>
        <taxon>Fungi</taxon>
        <taxon>Dikarya</taxon>
        <taxon>Basidiomycota</taxon>
        <taxon>Ustilaginomycotina</taxon>
        <taxon>Malasseziomycetes</taxon>
        <taxon>Malasseziales</taxon>
        <taxon>Malasseziaceae</taxon>
        <taxon>Malassezia</taxon>
    </lineage>
</organism>
<comment type="similarity">
    <text evidence="5">Belongs to the protein kinase superfamily. Ser/Thr protein kinase family. GCN2 subfamily.</text>
</comment>
<dbReference type="Gene3D" id="1.10.510.10">
    <property type="entry name" value="Transferase(Phosphotransferase) domain 1"/>
    <property type="match status" value="1"/>
</dbReference>
<dbReference type="InterPro" id="IPR000719">
    <property type="entry name" value="Prot_kinase_dom"/>
</dbReference>
<dbReference type="PROSITE" id="PS50011">
    <property type="entry name" value="PROTEIN_KINASE_DOM"/>
    <property type="match status" value="1"/>
</dbReference>
<keyword evidence="4" id="KW-0067">ATP-binding</keyword>
<dbReference type="Pfam" id="PF00069">
    <property type="entry name" value="Pkinase"/>
    <property type="match status" value="1"/>
</dbReference>
<evidence type="ECO:0000256" key="3">
    <source>
        <dbReference type="ARBA" id="ARBA00022777"/>
    </source>
</evidence>
<dbReference type="SUPFAM" id="SSF56112">
    <property type="entry name" value="Protein kinase-like (PK-like)"/>
    <property type="match status" value="1"/>
</dbReference>
<dbReference type="PROSITE" id="PS00108">
    <property type="entry name" value="PROTEIN_KINASE_ST"/>
    <property type="match status" value="1"/>
</dbReference>
<feature type="domain" description="Protein kinase" evidence="6">
    <location>
        <begin position="1"/>
        <end position="306"/>
    </location>
</feature>
<keyword evidence="1" id="KW-0808">Transferase</keyword>
<dbReference type="SMART" id="SM00220">
    <property type="entry name" value="S_TKc"/>
    <property type="match status" value="1"/>
</dbReference>
<name>A0AAF0EBM6_9BASI</name>
<dbReference type="InterPro" id="IPR008271">
    <property type="entry name" value="Ser/Thr_kinase_AS"/>
</dbReference>
<evidence type="ECO:0000256" key="2">
    <source>
        <dbReference type="ARBA" id="ARBA00022741"/>
    </source>
</evidence>
<keyword evidence="2" id="KW-0547">Nucleotide-binding</keyword>
<proteinExistence type="inferred from homology"/>
<evidence type="ECO:0000256" key="1">
    <source>
        <dbReference type="ARBA" id="ARBA00022679"/>
    </source>
</evidence>
<dbReference type="GO" id="GO:0004694">
    <property type="term" value="F:eukaryotic translation initiation factor 2alpha kinase activity"/>
    <property type="evidence" value="ECO:0007669"/>
    <property type="project" value="TreeGrafter"/>
</dbReference>
<keyword evidence="8" id="KW-1185">Reference proteome</keyword>
<dbReference type="GO" id="GO:0005829">
    <property type="term" value="C:cytosol"/>
    <property type="evidence" value="ECO:0007669"/>
    <property type="project" value="TreeGrafter"/>
</dbReference>
<dbReference type="AlphaFoldDB" id="A0AAF0EBM6"/>
<evidence type="ECO:0000256" key="4">
    <source>
        <dbReference type="ARBA" id="ARBA00022840"/>
    </source>
</evidence>
<protein>
    <recommendedName>
        <fullName evidence="6">Protein kinase domain-containing protein</fullName>
    </recommendedName>
</protein>
<evidence type="ECO:0000313" key="8">
    <source>
        <dbReference type="Proteomes" id="UP001214415"/>
    </source>
</evidence>
<keyword evidence="3" id="KW-0418">Kinase</keyword>
<dbReference type="InterPro" id="IPR011009">
    <property type="entry name" value="Kinase-like_dom_sf"/>
</dbReference>
<evidence type="ECO:0000313" key="7">
    <source>
        <dbReference type="EMBL" id="WFD21393.1"/>
    </source>
</evidence>
<accession>A0AAF0EBM6</accession>
<dbReference type="PANTHER" id="PTHR11042:SF136">
    <property type="entry name" value="EIF-2-ALPHA KINASE GCN2"/>
    <property type="match status" value="1"/>
</dbReference>
<gene>
    <name evidence="7" type="ORF">MEQU1_000042</name>
</gene>
<dbReference type="Proteomes" id="UP001214415">
    <property type="component" value="Chromosome 1"/>
</dbReference>
<evidence type="ECO:0000259" key="6">
    <source>
        <dbReference type="PROSITE" id="PS50011"/>
    </source>
</evidence>
<dbReference type="EMBL" id="CP119900">
    <property type="protein sequence ID" value="WFD21393.1"/>
    <property type="molecule type" value="Genomic_DNA"/>
</dbReference>
<evidence type="ECO:0000256" key="5">
    <source>
        <dbReference type="ARBA" id="ARBA00037982"/>
    </source>
</evidence>
<dbReference type="PANTHER" id="PTHR11042">
    <property type="entry name" value="EUKARYOTIC TRANSLATION INITIATION FACTOR 2-ALPHA KINASE EIF2-ALPHA KINASE -RELATED"/>
    <property type="match status" value="1"/>
</dbReference>